<keyword evidence="1" id="KW-0255">Endonuclease</keyword>
<reference evidence="1" key="1">
    <citation type="submission" date="2022-10" db="EMBL/GenBank/DDBJ databases">
        <title>Culturing micro-colonial fungi from biological soil crusts in the Mojave desert and describing Neophaeococcomyces mojavensis, and introducing the new genera and species Taxawa tesnikishii.</title>
        <authorList>
            <person name="Kurbessoian T."/>
            <person name="Stajich J.E."/>
        </authorList>
    </citation>
    <scope>NUCLEOTIDE SEQUENCE</scope>
    <source>
        <strain evidence="1">JES_112</strain>
    </source>
</reference>
<keyword evidence="2" id="KW-1185">Reference proteome</keyword>
<gene>
    <name evidence="1" type="primary">APN2</name>
    <name evidence="1" type="ORF">H2198_002057</name>
</gene>
<comment type="caution">
    <text evidence="1">The sequence shown here is derived from an EMBL/GenBank/DDBJ whole genome shotgun (WGS) entry which is preliminary data.</text>
</comment>
<evidence type="ECO:0000313" key="1">
    <source>
        <dbReference type="EMBL" id="KAJ9661314.1"/>
    </source>
</evidence>
<dbReference type="EC" id="4.2.99.18" evidence="1"/>
<keyword evidence="1" id="KW-0378">Hydrolase</keyword>
<protein>
    <submittedName>
        <fullName evidence="1">Class II abasic (AP) endonuclease</fullName>
        <ecNumber evidence="1">4.2.99.18</ecNumber>
    </submittedName>
</protein>
<keyword evidence="1" id="KW-0540">Nuclease</keyword>
<name>A0ACC3AG81_9EURO</name>
<evidence type="ECO:0000313" key="2">
    <source>
        <dbReference type="Proteomes" id="UP001172386"/>
    </source>
</evidence>
<proteinExistence type="predicted"/>
<sequence>MALRITTWNVNGIRNPFSYQPWSTTRTFASMFDILQSDIICFQETKIQRKDLRDDMVLVPGFDCYWSLPRHKKGYSGVVIYTRNNKCAPIRAEEGIAGVLCPPNSTVPFRELDEDQHIGGYPTLEQLTEACDGAEGVDPAALDAEGRCVILEFPAFVLIGTYCPAERDQTRTHFRTAFLKLLDARIRNLTKMGKRVVWIGDVNISREEIDTAMAEEMMKRNNIDHVGWISAPARRLFNQLLVGGKVYGEKDEGREDQILWDVCRGFHEDRKGMYTCWETKVNARPGNYGARIDYVVCSHDMKEWWEDSNIQEGLMGSDHCPVYGVFKEKVTIQGQEKYIWDLVNPPGVFENGVRKREWSTKNLLPMSGKLIQEFDRRRNIKDMFTKKPSLPKPASQKTVSPKKQIGTILQPTASPGKNGDTEDVIPSIELATAPSSQASASPVKSNGMKRPLSQVSASAPSKKARTESNGPSRGQQSLKGFFSMKPPKTDGTNSPASSPEKEPASAQPTTRSLPESPSQLQQISVEPPISPQEYAAAEAASFETRKSWGKLFAKPVAPKCEHEEPCKSMLTKKPGVNCGRTFWMCVRPLGPSGKQERGTQWRCNTFIWASDWDARGDPG</sequence>
<organism evidence="1 2">
    <name type="scientific">Neophaeococcomyces mojaviensis</name>
    <dbReference type="NCBI Taxonomy" id="3383035"/>
    <lineage>
        <taxon>Eukaryota</taxon>
        <taxon>Fungi</taxon>
        <taxon>Dikarya</taxon>
        <taxon>Ascomycota</taxon>
        <taxon>Pezizomycotina</taxon>
        <taxon>Eurotiomycetes</taxon>
        <taxon>Chaetothyriomycetidae</taxon>
        <taxon>Chaetothyriales</taxon>
        <taxon>Chaetothyriales incertae sedis</taxon>
        <taxon>Neophaeococcomyces</taxon>
    </lineage>
</organism>
<dbReference type="Proteomes" id="UP001172386">
    <property type="component" value="Unassembled WGS sequence"/>
</dbReference>
<accession>A0ACC3AG81</accession>
<keyword evidence="1" id="KW-0456">Lyase</keyword>
<dbReference type="EMBL" id="JAPDRQ010000024">
    <property type="protein sequence ID" value="KAJ9661314.1"/>
    <property type="molecule type" value="Genomic_DNA"/>
</dbReference>